<organism evidence="2 3">
    <name type="scientific">Polarella glacialis</name>
    <name type="common">Dinoflagellate</name>
    <dbReference type="NCBI Taxonomy" id="89957"/>
    <lineage>
        <taxon>Eukaryota</taxon>
        <taxon>Sar</taxon>
        <taxon>Alveolata</taxon>
        <taxon>Dinophyceae</taxon>
        <taxon>Suessiales</taxon>
        <taxon>Suessiaceae</taxon>
        <taxon>Polarella</taxon>
    </lineage>
</organism>
<keyword evidence="3" id="KW-1185">Reference proteome</keyword>
<evidence type="ECO:0000313" key="3">
    <source>
        <dbReference type="Proteomes" id="UP000654075"/>
    </source>
</evidence>
<protein>
    <submittedName>
        <fullName evidence="2">Uncharacterized protein</fullName>
    </submittedName>
</protein>
<dbReference type="AlphaFoldDB" id="A0A813HW34"/>
<name>A0A813HW34_POLGL</name>
<reference evidence="2" key="1">
    <citation type="submission" date="2021-02" db="EMBL/GenBank/DDBJ databases">
        <authorList>
            <person name="Dougan E. K."/>
            <person name="Rhodes N."/>
            <person name="Thang M."/>
            <person name="Chan C."/>
        </authorList>
    </citation>
    <scope>NUCLEOTIDE SEQUENCE</scope>
</reference>
<proteinExistence type="predicted"/>
<dbReference type="Proteomes" id="UP000654075">
    <property type="component" value="Unassembled WGS sequence"/>
</dbReference>
<comment type="caution">
    <text evidence="2">The sequence shown here is derived from an EMBL/GenBank/DDBJ whole genome shotgun (WGS) entry which is preliminary data.</text>
</comment>
<accession>A0A813HW34</accession>
<feature type="coiled-coil region" evidence="1">
    <location>
        <begin position="235"/>
        <end position="262"/>
    </location>
</feature>
<dbReference type="OrthoDB" id="10526112at2759"/>
<gene>
    <name evidence="2" type="ORF">PGLA1383_LOCUS56223</name>
</gene>
<evidence type="ECO:0000256" key="1">
    <source>
        <dbReference type="SAM" id="Coils"/>
    </source>
</evidence>
<dbReference type="EMBL" id="CAJNNV010032947">
    <property type="protein sequence ID" value="CAE8641605.1"/>
    <property type="molecule type" value="Genomic_DNA"/>
</dbReference>
<sequence length="382" mass="43146">PSSEQKRLKETQVLLASLRKQDVEKDRQIQQDTDKLVRAISLRNQQVELHTELEEAAALHPQELVRQEQRLQDTHRDELASQLRRAAQAERAALQAPPTDSALAPLADSELQEHEAAAKKQLAEVGAAHTELFDSQVQRCTRLREELLEAQADVGLARQERDSEVESAKVTEEAYLAEHRASERKSEALSVEVRTKRFEMEAFQDSQRGLDGQARMLQKELSKVAYTFGQRDHELKVKDSELQEVRQSLASIQDEMDDVHLRLKEQCGRVQRVEGELSASRDLGEKVRGMRQMLQESHGAIGQLRDALEQERQKKEQCSQGLKQQRLRTELLLQLLHHFKHRTQDLAPQAMLAGCAGGAEIIQGAGNFPKLEPMSSTPGGGY</sequence>
<feature type="non-terminal residue" evidence="2">
    <location>
        <position position="1"/>
    </location>
</feature>
<keyword evidence="1" id="KW-0175">Coiled coil</keyword>
<evidence type="ECO:0000313" key="2">
    <source>
        <dbReference type="EMBL" id="CAE8641605.1"/>
    </source>
</evidence>